<feature type="region of interest" description="Disordered" evidence="1">
    <location>
        <begin position="1"/>
        <end position="22"/>
    </location>
</feature>
<sequence>MDPPQGGQVDEVSGSSAAFDSSPRWESAILTCLSPTAPVSSPRLPGERCPGFTRDRSVPCGFEPHILSLFKRMDGNQHDGGNLTSCHGATAEMITLAEADGNVIKAMFKSLLKIKGIKRDLLMGMDEKFRDT</sequence>
<gene>
    <name evidence="2" type="ORF">EYF80_020854</name>
</gene>
<organism evidence="2 3">
    <name type="scientific">Liparis tanakae</name>
    <name type="common">Tanaka's snailfish</name>
    <dbReference type="NCBI Taxonomy" id="230148"/>
    <lineage>
        <taxon>Eukaryota</taxon>
        <taxon>Metazoa</taxon>
        <taxon>Chordata</taxon>
        <taxon>Craniata</taxon>
        <taxon>Vertebrata</taxon>
        <taxon>Euteleostomi</taxon>
        <taxon>Actinopterygii</taxon>
        <taxon>Neopterygii</taxon>
        <taxon>Teleostei</taxon>
        <taxon>Neoteleostei</taxon>
        <taxon>Acanthomorphata</taxon>
        <taxon>Eupercaria</taxon>
        <taxon>Perciformes</taxon>
        <taxon>Cottioidei</taxon>
        <taxon>Cottales</taxon>
        <taxon>Liparidae</taxon>
        <taxon>Liparis</taxon>
    </lineage>
</organism>
<dbReference type="EMBL" id="SRLO01000182">
    <property type="protein sequence ID" value="TNN68993.1"/>
    <property type="molecule type" value="Genomic_DNA"/>
</dbReference>
<evidence type="ECO:0000256" key="1">
    <source>
        <dbReference type="SAM" id="MobiDB-lite"/>
    </source>
</evidence>
<proteinExistence type="predicted"/>
<evidence type="ECO:0000313" key="2">
    <source>
        <dbReference type="EMBL" id="TNN68993.1"/>
    </source>
</evidence>
<accession>A0A4Z2HVK0</accession>
<comment type="caution">
    <text evidence="2">The sequence shown here is derived from an EMBL/GenBank/DDBJ whole genome shotgun (WGS) entry which is preliminary data.</text>
</comment>
<evidence type="ECO:0000313" key="3">
    <source>
        <dbReference type="Proteomes" id="UP000314294"/>
    </source>
</evidence>
<name>A0A4Z2HVK0_9TELE</name>
<dbReference type="Proteomes" id="UP000314294">
    <property type="component" value="Unassembled WGS sequence"/>
</dbReference>
<protein>
    <submittedName>
        <fullName evidence="2">Uncharacterized protein</fullName>
    </submittedName>
</protein>
<dbReference type="AlphaFoldDB" id="A0A4Z2HVK0"/>
<reference evidence="2 3" key="1">
    <citation type="submission" date="2019-03" db="EMBL/GenBank/DDBJ databases">
        <title>First draft genome of Liparis tanakae, snailfish: a comprehensive survey of snailfish specific genes.</title>
        <authorList>
            <person name="Kim W."/>
            <person name="Song I."/>
            <person name="Jeong J.-H."/>
            <person name="Kim D."/>
            <person name="Kim S."/>
            <person name="Ryu S."/>
            <person name="Song J.Y."/>
            <person name="Lee S.K."/>
        </authorList>
    </citation>
    <scope>NUCLEOTIDE SEQUENCE [LARGE SCALE GENOMIC DNA]</scope>
    <source>
        <tissue evidence="2">Muscle</tissue>
    </source>
</reference>
<keyword evidence="3" id="KW-1185">Reference proteome</keyword>